<name>A0A507CX56_9FUNG</name>
<dbReference type="Proteomes" id="UP000317494">
    <property type="component" value="Unassembled WGS sequence"/>
</dbReference>
<dbReference type="AlphaFoldDB" id="A0A507CX56"/>
<keyword evidence="4" id="KW-1185">Reference proteome</keyword>
<accession>A0A507CX56</accession>
<dbReference type="VEuPathDB" id="FungiDB:SeMB42_g03926"/>
<evidence type="ECO:0000313" key="2">
    <source>
        <dbReference type="EMBL" id="TPX43621.1"/>
    </source>
</evidence>
<feature type="compositionally biased region" description="Polar residues" evidence="1">
    <location>
        <begin position="184"/>
        <end position="196"/>
    </location>
</feature>
<organism evidence="2 5">
    <name type="scientific">Synchytrium endobioticum</name>
    <dbReference type="NCBI Taxonomy" id="286115"/>
    <lineage>
        <taxon>Eukaryota</taxon>
        <taxon>Fungi</taxon>
        <taxon>Fungi incertae sedis</taxon>
        <taxon>Chytridiomycota</taxon>
        <taxon>Chytridiomycota incertae sedis</taxon>
        <taxon>Chytridiomycetes</taxon>
        <taxon>Synchytriales</taxon>
        <taxon>Synchytriaceae</taxon>
        <taxon>Synchytrium</taxon>
    </lineage>
</organism>
<evidence type="ECO:0000313" key="5">
    <source>
        <dbReference type="Proteomes" id="UP000320475"/>
    </source>
</evidence>
<dbReference type="Proteomes" id="UP000320475">
    <property type="component" value="Unassembled WGS sequence"/>
</dbReference>
<dbReference type="EMBL" id="QEAM01000215">
    <property type="protein sequence ID" value="TPX43621.1"/>
    <property type="molecule type" value="Genomic_DNA"/>
</dbReference>
<dbReference type="EMBL" id="QEAN01000149">
    <property type="protein sequence ID" value="TPX45650.1"/>
    <property type="molecule type" value="Genomic_DNA"/>
</dbReference>
<evidence type="ECO:0000256" key="1">
    <source>
        <dbReference type="SAM" id="MobiDB-lite"/>
    </source>
</evidence>
<gene>
    <name evidence="2" type="ORF">SeLEV6574_g04947</name>
    <name evidence="3" type="ORF">SeMB42_g03926</name>
</gene>
<proteinExistence type="predicted"/>
<evidence type="ECO:0000313" key="4">
    <source>
        <dbReference type="Proteomes" id="UP000317494"/>
    </source>
</evidence>
<sequence length="269" mass="30149">MDPSSSHDYATPLYGRRRMNLNGDNLSQQDYAQRIKAKQYQADLMQQIADKQARLAKVRLQDDQFAPSRQRRVCFSELPPPDAAADVYVTQSHQSYPSSPARLNVTLASQIPPALRQAETSKPAALPPDNHSPPRLSAAVLPSPSPANPKVESKHQAPSVNNYNSSRNKNKQALDRRPRPVQPKNPSSTKPMSQLQLPHINPRTWIRLAQIAHRLSHDGATQSVSTSIFPYNDHDRIHPDDAIRKQTLEALNRLEAMLLEEDTRVLTSS</sequence>
<evidence type="ECO:0000313" key="3">
    <source>
        <dbReference type="EMBL" id="TPX45650.1"/>
    </source>
</evidence>
<protein>
    <submittedName>
        <fullName evidence="2">Uncharacterized protein</fullName>
    </submittedName>
</protein>
<feature type="region of interest" description="Disordered" evidence="1">
    <location>
        <begin position="119"/>
        <end position="196"/>
    </location>
</feature>
<reference evidence="4 5" key="1">
    <citation type="journal article" date="2019" name="Sci. Rep.">
        <title>Comparative genomics of chytrid fungi reveal insights into the obligate biotrophic and pathogenic lifestyle of Synchytrium endobioticum.</title>
        <authorList>
            <person name="van de Vossenberg B.T.L.H."/>
            <person name="Warris S."/>
            <person name="Nguyen H.D.T."/>
            <person name="van Gent-Pelzer M.P.E."/>
            <person name="Joly D.L."/>
            <person name="van de Geest H.C."/>
            <person name="Bonants P.J.M."/>
            <person name="Smith D.S."/>
            <person name="Levesque C.A."/>
            <person name="van der Lee T.A.J."/>
        </authorList>
    </citation>
    <scope>NUCLEOTIDE SEQUENCE [LARGE SCALE GENOMIC DNA]</scope>
    <source>
        <strain evidence="2 5">LEV6574</strain>
        <strain evidence="3 4">MB42</strain>
    </source>
</reference>
<feature type="compositionally biased region" description="Polar residues" evidence="1">
    <location>
        <begin position="156"/>
        <end position="167"/>
    </location>
</feature>
<comment type="caution">
    <text evidence="2">The sequence shown here is derived from an EMBL/GenBank/DDBJ whole genome shotgun (WGS) entry which is preliminary data.</text>
</comment>